<dbReference type="InterPro" id="IPR011990">
    <property type="entry name" value="TPR-like_helical_dom_sf"/>
</dbReference>
<dbReference type="OrthoDB" id="9789675at2"/>
<evidence type="ECO:0000313" key="12">
    <source>
        <dbReference type="Proteomes" id="UP000321822"/>
    </source>
</evidence>
<evidence type="ECO:0000256" key="1">
    <source>
        <dbReference type="ARBA" id="ARBA00004401"/>
    </source>
</evidence>
<evidence type="ECO:0000256" key="8">
    <source>
        <dbReference type="ARBA" id="ARBA00024235"/>
    </source>
</evidence>
<sequence length="223" mass="24018">MEIYQTEEQQVEAIKSYWQQNGNTIIAGIALGFAGFIGFNLYQDNKFDEELAVSDSYQTLIEQSGKDAKAFTANAEKFISENGNNSYVALTALALAKESATHKDWPQVQKQLATAIESAPTDGIKAIASLRLARVQVQLEQYSDALATLNNDLPESFTAAIEEVKGDAYLQQGKNDLARNAYLAAIAADGIATSPSLQIKLDDLAQVTTLPVAEVVAAEPAAK</sequence>
<dbReference type="GO" id="GO:0044877">
    <property type="term" value="F:protein-containing complex binding"/>
    <property type="evidence" value="ECO:0007669"/>
    <property type="project" value="InterPro"/>
</dbReference>
<evidence type="ECO:0000256" key="5">
    <source>
        <dbReference type="ARBA" id="ARBA00023136"/>
    </source>
</evidence>
<keyword evidence="12" id="KW-1185">Reference proteome</keyword>
<evidence type="ECO:0000256" key="6">
    <source>
        <dbReference type="ARBA" id="ARBA00023186"/>
    </source>
</evidence>
<proteinExistence type="inferred from homology"/>
<keyword evidence="4 9" id="KW-1133">Transmembrane helix</keyword>
<name>A0A5C6QIN5_9GAMM</name>
<organism evidence="11 12">
    <name type="scientific">Colwellia demingiae</name>
    <dbReference type="NCBI Taxonomy" id="89401"/>
    <lineage>
        <taxon>Bacteria</taxon>
        <taxon>Pseudomonadati</taxon>
        <taxon>Pseudomonadota</taxon>
        <taxon>Gammaproteobacteria</taxon>
        <taxon>Alteromonadales</taxon>
        <taxon>Colwelliaceae</taxon>
        <taxon>Colwellia</taxon>
    </lineage>
</organism>
<evidence type="ECO:0000256" key="9">
    <source>
        <dbReference type="SAM" id="Phobius"/>
    </source>
</evidence>
<comment type="caution">
    <text evidence="11">The sequence shown here is derived from an EMBL/GenBank/DDBJ whole genome shotgun (WGS) entry which is preliminary data.</text>
</comment>
<reference evidence="11 12" key="1">
    <citation type="submission" date="2019-07" db="EMBL/GenBank/DDBJ databases">
        <title>Genomes of sea-ice associated Colwellia species.</title>
        <authorList>
            <person name="Bowman J.P."/>
        </authorList>
    </citation>
    <scope>NUCLEOTIDE SEQUENCE [LARGE SCALE GENOMIC DNA]</scope>
    <source>
        <strain evidence="11 12">ACAM 459</strain>
    </source>
</reference>
<keyword evidence="6" id="KW-0143">Chaperone</keyword>
<dbReference type="InterPro" id="IPR018704">
    <property type="entry name" value="SecYEG/CpoB_TPR"/>
</dbReference>
<dbReference type="Gene3D" id="1.25.40.10">
    <property type="entry name" value="Tetratricopeptide repeat domain"/>
    <property type="match status" value="1"/>
</dbReference>
<keyword evidence="3 9" id="KW-0812">Transmembrane</keyword>
<evidence type="ECO:0000313" key="11">
    <source>
        <dbReference type="EMBL" id="TWX68729.1"/>
    </source>
</evidence>
<dbReference type="Proteomes" id="UP000321822">
    <property type="component" value="Unassembled WGS sequence"/>
</dbReference>
<dbReference type="AlphaFoldDB" id="A0A5C6QIN5"/>
<comment type="similarity">
    <text evidence="7">Belongs to the YfgM family.</text>
</comment>
<dbReference type="GO" id="GO:0005886">
    <property type="term" value="C:plasma membrane"/>
    <property type="evidence" value="ECO:0007669"/>
    <property type="project" value="UniProtKB-SubCell"/>
</dbReference>
<evidence type="ECO:0000256" key="3">
    <source>
        <dbReference type="ARBA" id="ARBA00022692"/>
    </source>
</evidence>
<dbReference type="PIRSF" id="PIRSF006170">
    <property type="entry name" value="YfgM"/>
    <property type="match status" value="1"/>
</dbReference>
<feature type="domain" description="Ancillary SecYEG translocon subunit/Cell division coordinator CpoB TPR" evidence="10">
    <location>
        <begin position="15"/>
        <end position="206"/>
    </location>
</feature>
<dbReference type="PANTHER" id="PTHR38035:SF1">
    <property type="entry name" value="ANCILLARY SECYEG TRANSLOCON SUBUNIT"/>
    <property type="match status" value="1"/>
</dbReference>
<accession>A0A5C6QIN5</accession>
<dbReference type="PANTHER" id="PTHR38035">
    <property type="entry name" value="UPF0070 PROTEIN YFGM"/>
    <property type="match status" value="1"/>
</dbReference>
<keyword evidence="5 9" id="KW-0472">Membrane</keyword>
<dbReference type="RefSeq" id="WP_146786910.1">
    <property type="nucleotide sequence ID" value="NZ_VOLT01000004.1"/>
</dbReference>
<gene>
    <name evidence="11" type="ORF">ESZ36_09645</name>
</gene>
<dbReference type="InterPro" id="IPR026039">
    <property type="entry name" value="YfgM"/>
</dbReference>
<dbReference type="EMBL" id="VOLT01000004">
    <property type="protein sequence ID" value="TWX68729.1"/>
    <property type="molecule type" value="Genomic_DNA"/>
</dbReference>
<keyword evidence="2" id="KW-1003">Cell membrane</keyword>
<evidence type="ECO:0000256" key="4">
    <source>
        <dbReference type="ARBA" id="ARBA00022989"/>
    </source>
</evidence>
<protein>
    <recommendedName>
        <fullName evidence="8">Ancillary SecYEG translocon subunit</fullName>
    </recommendedName>
</protein>
<feature type="transmembrane region" description="Helical" evidence="9">
    <location>
        <begin position="25"/>
        <end position="42"/>
    </location>
</feature>
<dbReference type="SUPFAM" id="SSF48452">
    <property type="entry name" value="TPR-like"/>
    <property type="match status" value="1"/>
</dbReference>
<dbReference type="Pfam" id="PF09976">
    <property type="entry name" value="TPR_21"/>
    <property type="match status" value="1"/>
</dbReference>
<evidence type="ECO:0000256" key="2">
    <source>
        <dbReference type="ARBA" id="ARBA00022475"/>
    </source>
</evidence>
<evidence type="ECO:0000256" key="7">
    <source>
        <dbReference type="ARBA" id="ARBA00024197"/>
    </source>
</evidence>
<comment type="subcellular location">
    <subcellularLocation>
        <location evidence="1">Cell membrane</location>
        <topology evidence="1">Single-pass type II membrane protein</topology>
    </subcellularLocation>
</comment>
<evidence type="ECO:0000259" key="10">
    <source>
        <dbReference type="Pfam" id="PF09976"/>
    </source>
</evidence>